<keyword evidence="2" id="KW-1185">Reference proteome</keyword>
<accession>A0A3S3N4S0</accession>
<dbReference type="PANTHER" id="PTHR46067:SF27">
    <property type="entry name" value="ACYL-COA N-ACYLTRANSFERASES (NAT) SUPERFAMILY PROTEIN"/>
    <property type="match status" value="1"/>
</dbReference>
<dbReference type="OrthoDB" id="630895at2759"/>
<dbReference type="AlphaFoldDB" id="A0A3S3N4S0"/>
<comment type="caution">
    <text evidence="1">The sequence shown here is derived from an EMBL/GenBank/DDBJ whole genome shotgun (WGS) entry which is preliminary data.</text>
</comment>
<protein>
    <recommendedName>
        <fullName evidence="3">N-acetyltransferase domain-containing protein</fullName>
    </recommendedName>
</protein>
<organism evidence="1 2">
    <name type="scientific">Cinnamomum micranthum f. kanehirae</name>
    <dbReference type="NCBI Taxonomy" id="337451"/>
    <lineage>
        <taxon>Eukaryota</taxon>
        <taxon>Viridiplantae</taxon>
        <taxon>Streptophyta</taxon>
        <taxon>Embryophyta</taxon>
        <taxon>Tracheophyta</taxon>
        <taxon>Spermatophyta</taxon>
        <taxon>Magnoliopsida</taxon>
        <taxon>Magnoliidae</taxon>
        <taxon>Laurales</taxon>
        <taxon>Lauraceae</taxon>
        <taxon>Cinnamomum</taxon>
    </lineage>
</organism>
<dbReference type="Proteomes" id="UP000283530">
    <property type="component" value="Unassembled WGS sequence"/>
</dbReference>
<evidence type="ECO:0008006" key="3">
    <source>
        <dbReference type="Google" id="ProtNLM"/>
    </source>
</evidence>
<proteinExistence type="predicted"/>
<evidence type="ECO:0000313" key="1">
    <source>
        <dbReference type="EMBL" id="RWR85376.1"/>
    </source>
</evidence>
<dbReference type="EMBL" id="QPKB01000005">
    <property type="protein sequence ID" value="RWR85376.1"/>
    <property type="molecule type" value="Genomic_DNA"/>
</dbReference>
<dbReference type="PANTHER" id="PTHR46067">
    <property type="entry name" value="ACYL-COA N-ACYLTRANSFERASES (NAT) SUPERFAMILY PROTEIN"/>
    <property type="match status" value="1"/>
</dbReference>
<evidence type="ECO:0000313" key="2">
    <source>
        <dbReference type="Proteomes" id="UP000283530"/>
    </source>
</evidence>
<sequence length="100" mass="11622">MESVTPGRLSFHPYEISDADNLMMFREDDRVASFCRFDTLTCREDAVEYLEVAAIPHPWYWLSAWSVEPAVTYMSRWEPRKTIAGEKLGMRWPSSTGDRA</sequence>
<reference evidence="1 2" key="1">
    <citation type="journal article" date="2019" name="Nat. Plants">
        <title>Stout camphor tree genome fills gaps in understanding of flowering plant genome evolution.</title>
        <authorList>
            <person name="Chaw S.M."/>
            <person name="Liu Y.C."/>
            <person name="Wu Y.W."/>
            <person name="Wang H.Y."/>
            <person name="Lin C.I."/>
            <person name="Wu C.S."/>
            <person name="Ke H.M."/>
            <person name="Chang L.Y."/>
            <person name="Hsu C.Y."/>
            <person name="Yang H.T."/>
            <person name="Sudianto E."/>
            <person name="Hsu M.H."/>
            <person name="Wu K.P."/>
            <person name="Wang L.N."/>
            <person name="Leebens-Mack J.H."/>
            <person name="Tsai I.J."/>
        </authorList>
    </citation>
    <scope>NUCLEOTIDE SEQUENCE [LARGE SCALE GENOMIC DNA]</scope>
    <source>
        <strain evidence="2">cv. Chaw 1501</strain>
        <tissue evidence="1">Young leaves</tissue>
    </source>
</reference>
<gene>
    <name evidence="1" type="ORF">CKAN_01423800</name>
</gene>
<name>A0A3S3N4S0_9MAGN</name>